<name>A0A923LSW3_9FIRM</name>
<dbReference type="GO" id="GO:0009254">
    <property type="term" value="P:peptidoglycan turnover"/>
    <property type="evidence" value="ECO:0007669"/>
    <property type="project" value="TreeGrafter"/>
</dbReference>
<dbReference type="EMBL" id="JACOPL010000003">
    <property type="protein sequence ID" value="MBC5724685.1"/>
    <property type="molecule type" value="Genomic_DNA"/>
</dbReference>
<dbReference type="RefSeq" id="WP_054326786.1">
    <property type="nucleotide sequence ID" value="NZ_JACOPL010000003.1"/>
</dbReference>
<accession>A0A923LSW3</accession>
<dbReference type="GO" id="GO:0008745">
    <property type="term" value="F:N-acetylmuramoyl-L-alanine amidase activity"/>
    <property type="evidence" value="ECO:0007669"/>
    <property type="project" value="UniProtKB-EC"/>
</dbReference>
<dbReference type="CDD" id="cd06583">
    <property type="entry name" value="PGRP"/>
    <property type="match status" value="1"/>
</dbReference>
<keyword evidence="7" id="KW-1185">Reference proteome</keyword>
<evidence type="ECO:0000256" key="3">
    <source>
        <dbReference type="ARBA" id="ARBA00022801"/>
    </source>
</evidence>
<dbReference type="PANTHER" id="PTHR30417:SF1">
    <property type="entry name" value="N-ACETYLMURAMOYL-L-ALANINE AMIDASE AMID"/>
    <property type="match status" value="1"/>
</dbReference>
<dbReference type="Proteomes" id="UP000606499">
    <property type="component" value="Unassembled WGS sequence"/>
</dbReference>
<evidence type="ECO:0000313" key="7">
    <source>
        <dbReference type="Proteomes" id="UP000606499"/>
    </source>
</evidence>
<organism evidence="6 7">
    <name type="scientific">Agathobaculum faecis</name>
    <dbReference type="NCBI Taxonomy" id="2763013"/>
    <lineage>
        <taxon>Bacteria</taxon>
        <taxon>Bacillati</taxon>
        <taxon>Bacillota</taxon>
        <taxon>Clostridia</taxon>
        <taxon>Eubacteriales</taxon>
        <taxon>Butyricicoccaceae</taxon>
        <taxon>Agathobaculum</taxon>
    </lineage>
</organism>
<keyword evidence="3" id="KW-0378">Hydrolase</keyword>
<dbReference type="SMART" id="SM00644">
    <property type="entry name" value="Ami_2"/>
    <property type="match status" value="1"/>
</dbReference>
<dbReference type="GO" id="GO:0071555">
    <property type="term" value="P:cell wall organization"/>
    <property type="evidence" value="ECO:0007669"/>
    <property type="project" value="UniProtKB-KW"/>
</dbReference>
<evidence type="ECO:0000256" key="1">
    <source>
        <dbReference type="ARBA" id="ARBA00001561"/>
    </source>
</evidence>
<protein>
    <recommendedName>
        <fullName evidence="2">N-acetylmuramoyl-L-alanine amidase</fullName>
        <ecNumber evidence="2">3.5.1.28</ecNumber>
    </recommendedName>
</protein>
<feature type="domain" description="N-acetylmuramoyl-L-alanine amidase" evidence="5">
    <location>
        <begin position="11"/>
        <end position="162"/>
    </location>
</feature>
<gene>
    <name evidence="6" type="ORF">H8S45_04325</name>
</gene>
<comment type="catalytic activity">
    <reaction evidence="1">
        <text>Hydrolyzes the link between N-acetylmuramoyl residues and L-amino acid residues in certain cell-wall glycopeptides.</text>
        <dbReference type="EC" id="3.5.1.28"/>
    </reaction>
</comment>
<keyword evidence="4" id="KW-0961">Cell wall biogenesis/degradation</keyword>
<evidence type="ECO:0000256" key="2">
    <source>
        <dbReference type="ARBA" id="ARBA00011901"/>
    </source>
</evidence>
<dbReference type="SUPFAM" id="SSF55846">
    <property type="entry name" value="N-acetylmuramoyl-L-alanine amidase-like"/>
    <property type="match status" value="1"/>
</dbReference>
<evidence type="ECO:0000256" key="4">
    <source>
        <dbReference type="ARBA" id="ARBA00023316"/>
    </source>
</evidence>
<sequence>MDIPFIPAHSSNYARGRTAPILWIVVHYTANDGDTDTNNAHYFQGAGRGASAHYFVDEDSITQTVRDSDTAWHCGAERGGSYFNGARNANSIGIEMCSDVVGGRYTITEQTAARTAGLVRSLMDKYNIPLSRVCRHYDVTHKACPEPWVRNPQLWEDFKRRLVEEEDGMIEKKNVLLNGTAYPCECIEKDGYNFVKMRSLTQAGYDVVFDAARQMPAITAPQCRPFVPEGDEAVQDAVDALQEVCGLEEQTIAYLLRYEYGDELVRKLAAGLR</sequence>
<reference evidence="6" key="1">
    <citation type="submission" date="2020-08" db="EMBL/GenBank/DDBJ databases">
        <title>Genome public.</title>
        <authorList>
            <person name="Liu C."/>
            <person name="Sun Q."/>
        </authorList>
    </citation>
    <scope>NUCLEOTIDE SEQUENCE</scope>
    <source>
        <strain evidence="6">NSJ-28</strain>
    </source>
</reference>
<dbReference type="EC" id="3.5.1.28" evidence="2"/>
<dbReference type="PANTHER" id="PTHR30417">
    <property type="entry name" value="N-ACETYLMURAMOYL-L-ALANINE AMIDASE AMID"/>
    <property type="match status" value="1"/>
</dbReference>
<comment type="caution">
    <text evidence="6">The sequence shown here is derived from an EMBL/GenBank/DDBJ whole genome shotgun (WGS) entry which is preliminary data.</text>
</comment>
<dbReference type="AlphaFoldDB" id="A0A923LSW3"/>
<dbReference type="Gene3D" id="3.40.80.10">
    <property type="entry name" value="Peptidoglycan recognition protein-like"/>
    <property type="match status" value="1"/>
</dbReference>
<dbReference type="Pfam" id="PF01510">
    <property type="entry name" value="Amidase_2"/>
    <property type="match status" value="1"/>
</dbReference>
<dbReference type="GO" id="GO:0009253">
    <property type="term" value="P:peptidoglycan catabolic process"/>
    <property type="evidence" value="ECO:0007669"/>
    <property type="project" value="InterPro"/>
</dbReference>
<dbReference type="InterPro" id="IPR036505">
    <property type="entry name" value="Amidase/PGRP_sf"/>
</dbReference>
<evidence type="ECO:0000259" key="5">
    <source>
        <dbReference type="SMART" id="SM00644"/>
    </source>
</evidence>
<dbReference type="InterPro" id="IPR051206">
    <property type="entry name" value="NAMLAA_amidase_2"/>
</dbReference>
<proteinExistence type="predicted"/>
<dbReference type="InterPro" id="IPR002502">
    <property type="entry name" value="Amidase_domain"/>
</dbReference>
<evidence type="ECO:0000313" key="6">
    <source>
        <dbReference type="EMBL" id="MBC5724685.1"/>
    </source>
</evidence>